<comment type="caution">
    <text evidence="1">The sequence shown here is derived from an EMBL/GenBank/DDBJ whole genome shotgun (WGS) entry which is preliminary data.</text>
</comment>
<evidence type="ECO:0008006" key="2">
    <source>
        <dbReference type="Google" id="ProtNLM"/>
    </source>
</evidence>
<dbReference type="AlphaFoldDB" id="A0A7V2ZLE1"/>
<gene>
    <name evidence="1" type="ORF">ENS31_10925</name>
</gene>
<proteinExistence type="predicted"/>
<name>A0A7V2ZLE1_9BACT</name>
<dbReference type="EMBL" id="DSUJ01000008">
    <property type="protein sequence ID" value="HFI92020.1"/>
    <property type="molecule type" value="Genomic_DNA"/>
</dbReference>
<accession>A0A7V2ZLE1</accession>
<protein>
    <recommendedName>
        <fullName evidence="2">Helix-turn-helix domain-containing protein</fullName>
    </recommendedName>
</protein>
<evidence type="ECO:0000313" key="1">
    <source>
        <dbReference type="EMBL" id="HFI92020.1"/>
    </source>
</evidence>
<organism evidence="1">
    <name type="scientific">Ignavibacterium album</name>
    <dbReference type="NCBI Taxonomy" id="591197"/>
    <lineage>
        <taxon>Bacteria</taxon>
        <taxon>Pseudomonadati</taxon>
        <taxon>Ignavibacteriota</taxon>
        <taxon>Ignavibacteria</taxon>
        <taxon>Ignavibacteriales</taxon>
        <taxon>Ignavibacteriaceae</taxon>
        <taxon>Ignavibacterium</taxon>
    </lineage>
</organism>
<sequence>MKFVNIKKFSEMKKCSRETVYNAAKRGYIEIDRSSGIPVIFLNEKNLSWQPGQNRGRPKKRTIDFS</sequence>
<reference evidence="1" key="1">
    <citation type="journal article" date="2020" name="mSystems">
        <title>Genome- and Community-Level Interaction Insights into Carbon Utilization and Element Cycling Functions of Hydrothermarchaeota in Hydrothermal Sediment.</title>
        <authorList>
            <person name="Zhou Z."/>
            <person name="Liu Y."/>
            <person name="Xu W."/>
            <person name="Pan J."/>
            <person name="Luo Z.H."/>
            <person name="Li M."/>
        </authorList>
    </citation>
    <scope>NUCLEOTIDE SEQUENCE [LARGE SCALE GENOMIC DNA]</scope>
    <source>
        <strain evidence="1">SpSt-479</strain>
    </source>
</reference>